<organism evidence="3 4">
    <name type="scientific">Allosphingosinicella humi</name>
    <dbReference type="NCBI Taxonomy" id="2068657"/>
    <lineage>
        <taxon>Bacteria</taxon>
        <taxon>Pseudomonadati</taxon>
        <taxon>Pseudomonadota</taxon>
        <taxon>Alphaproteobacteria</taxon>
        <taxon>Sphingomonadales</taxon>
        <taxon>Sphingomonadaceae</taxon>
        <taxon>Allosphingosinicella</taxon>
    </lineage>
</organism>
<dbReference type="GO" id="GO:0042602">
    <property type="term" value="F:riboflavin reductase (NADPH) activity"/>
    <property type="evidence" value="ECO:0007669"/>
    <property type="project" value="TreeGrafter"/>
</dbReference>
<gene>
    <name evidence="3" type="ORF">DF286_07385</name>
</gene>
<dbReference type="InterPro" id="IPR002563">
    <property type="entry name" value="Flavin_Rdtase-like_dom"/>
</dbReference>
<feature type="domain" description="Flavin reductase like" evidence="2">
    <location>
        <begin position="17"/>
        <end position="161"/>
    </location>
</feature>
<dbReference type="InterPro" id="IPR050268">
    <property type="entry name" value="NADH-dep_flavin_reductase"/>
</dbReference>
<dbReference type="Gene3D" id="2.30.110.10">
    <property type="entry name" value="Electron Transport, Fmn-binding Protein, Chain A"/>
    <property type="match status" value="1"/>
</dbReference>
<evidence type="ECO:0000259" key="2">
    <source>
        <dbReference type="SMART" id="SM00903"/>
    </source>
</evidence>
<dbReference type="RefSeq" id="WP_109270843.1">
    <property type="nucleotide sequence ID" value="NZ_QFFF01000001.1"/>
</dbReference>
<proteinExistence type="predicted"/>
<name>A0A2U2J2X7_9SPHN</name>
<keyword evidence="1" id="KW-0560">Oxidoreductase</keyword>
<dbReference type="OrthoDB" id="9789254at2"/>
<dbReference type="AlphaFoldDB" id="A0A2U2J2X7"/>
<sequence>MMYDTDPGLTDDFRQAMRRVASTVNVITICVNGEPMGITATAMSSLAMDPPSLLVCINQAAALHGSLQDVSHFGVNVLHRDQEHLARMFADRSQHHLRFASGWEVGGDRPPRLADAQAFLTCRRIDHHQFGTHSIFIGVVEEVRVRDEVDPLIYLNGAYGSAR</sequence>
<evidence type="ECO:0000313" key="3">
    <source>
        <dbReference type="EMBL" id="PWG02703.1"/>
    </source>
</evidence>
<dbReference type="GO" id="GO:0010181">
    <property type="term" value="F:FMN binding"/>
    <property type="evidence" value="ECO:0007669"/>
    <property type="project" value="InterPro"/>
</dbReference>
<evidence type="ECO:0000313" key="4">
    <source>
        <dbReference type="Proteomes" id="UP000245916"/>
    </source>
</evidence>
<dbReference type="PANTHER" id="PTHR30466">
    <property type="entry name" value="FLAVIN REDUCTASE"/>
    <property type="match status" value="1"/>
</dbReference>
<dbReference type="PANTHER" id="PTHR30466:SF1">
    <property type="entry name" value="FMN REDUCTASE (NADH) RUTF"/>
    <property type="match status" value="1"/>
</dbReference>
<dbReference type="Pfam" id="PF01613">
    <property type="entry name" value="Flavin_Reduct"/>
    <property type="match status" value="1"/>
</dbReference>
<protein>
    <submittedName>
        <fullName evidence="3">Flavin reductase</fullName>
    </submittedName>
</protein>
<keyword evidence="4" id="KW-1185">Reference proteome</keyword>
<reference evidence="3 4" key="1">
    <citation type="submission" date="2018-05" db="EMBL/GenBank/DDBJ databases">
        <title>Genome of Sphingosinicella humi QZX222.</title>
        <authorList>
            <person name="Qiao Z."/>
            <person name="Wang G."/>
        </authorList>
    </citation>
    <scope>NUCLEOTIDE SEQUENCE [LARGE SCALE GENOMIC DNA]</scope>
    <source>
        <strain evidence="3 4">QZX222</strain>
    </source>
</reference>
<dbReference type="InterPro" id="IPR012349">
    <property type="entry name" value="Split_barrel_FMN-bd"/>
</dbReference>
<dbReference type="Proteomes" id="UP000245916">
    <property type="component" value="Unassembled WGS sequence"/>
</dbReference>
<accession>A0A2U2J2X7</accession>
<dbReference type="SMART" id="SM00903">
    <property type="entry name" value="Flavin_Reduct"/>
    <property type="match status" value="1"/>
</dbReference>
<comment type="caution">
    <text evidence="3">The sequence shown here is derived from an EMBL/GenBank/DDBJ whole genome shotgun (WGS) entry which is preliminary data.</text>
</comment>
<dbReference type="SUPFAM" id="SSF50475">
    <property type="entry name" value="FMN-binding split barrel"/>
    <property type="match status" value="1"/>
</dbReference>
<dbReference type="EMBL" id="QFFF01000001">
    <property type="protein sequence ID" value="PWG02703.1"/>
    <property type="molecule type" value="Genomic_DNA"/>
</dbReference>
<evidence type="ECO:0000256" key="1">
    <source>
        <dbReference type="ARBA" id="ARBA00023002"/>
    </source>
</evidence>